<keyword evidence="5 16" id="KW-0732">Signal</keyword>
<dbReference type="SMART" id="SM00369">
    <property type="entry name" value="LRR_TYP"/>
    <property type="match status" value="23"/>
</dbReference>
<keyword evidence="4" id="KW-0433">Leucine-rich repeat</keyword>
<dbReference type="InterPro" id="IPR003591">
    <property type="entry name" value="Leu-rich_rpt_typical-subtyp"/>
</dbReference>
<dbReference type="InterPro" id="IPR032675">
    <property type="entry name" value="LRR_dom_sf"/>
</dbReference>
<feature type="domain" description="EGF-like" evidence="18">
    <location>
        <begin position="2126"/>
        <end position="2167"/>
    </location>
</feature>
<dbReference type="FunFam" id="4.10.1080.10:FF:000004">
    <property type="entry name" value="Cartilage oligomeric matrix protein"/>
    <property type="match status" value="1"/>
</dbReference>
<dbReference type="Gene3D" id="2.10.25.10">
    <property type="entry name" value="Laminin"/>
    <property type="match status" value="3"/>
</dbReference>
<reference evidence="22 23" key="1">
    <citation type="submission" date="2025-04" db="UniProtKB">
        <authorList>
            <consortium name="RefSeq"/>
        </authorList>
    </citation>
    <scope>IDENTIFICATION</scope>
</reference>
<dbReference type="PROSITE" id="PS01285">
    <property type="entry name" value="FA58C_1"/>
    <property type="match status" value="1"/>
</dbReference>
<dbReference type="Pfam" id="PF13385">
    <property type="entry name" value="Laminin_G_3"/>
    <property type="match status" value="1"/>
</dbReference>
<dbReference type="FunFam" id="2.60.120.260:FF:000016">
    <property type="entry name" value="Contactin-associated protein-like 4 isoform 1"/>
    <property type="match status" value="1"/>
</dbReference>
<dbReference type="SUPFAM" id="SSF49899">
    <property type="entry name" value="Concanavalin A-like lectins/glucanases"/>
    <property type="match status" value="2"/>
</dbReference>
<evidence type="ECO:0000256" key="9">
    <source>
        <dbReference type="ARBA" id="ARBA00023136"/>
    </source>
</evidence>
<dbReference type="FunFam" id="2.10.25.10:FF:000038">
    <property type="entry name" value="Fibrillin 2"/>
    <property type="match status" value="1"/>
</dbReference>
<feature type="region of interest" description="Disordered" evidence="15">
    <location>
        <begin position="2286"/>
        <end position="2306"/>
    </location>
</feature>
<dbReference type="SUPFAM" id="SSF49785">
    <property type="entry name" value="Galactose-binding domain-like"/>
    <property type="match status" value="1"/>
</dbReference>
<dbReference type="GO" id="GO:0005576">
    <property type="term" value="C:extracellular region"/>
    <property type="evidence" value="ECO:0007669"/>
    <property type="project" value="InterPro"/>
</dbReference>
<feature type="chain" id="PRO_5044665649" evidence="16">
    <location>
        <begin position="19"/>
        <end position="2889"/>
    </location>
</feature>
<keyword evidence="7 12" id="KW-0106">Calcium</keyword>
<dbReference type="InterPro" id="IPR003367">
    <property type="entry name" value="Thrombospondin_3-like_rpt"/>
</dbReference>
<dbReference type="FunFam" id="4.10.1080.10:FF:000001">
    <property type="entry name" value="Thrombospondin 3"/>
    <property type="match status" value="1"/>
</dbReference>
<feature type="domain" description="EGF-like" evidence="18">
    <location>
        <begin position="2083"/>
        <end position="2125"/>
    </location>
</feature>
<dbReference type="Pfam" id="PF07645">
    <property type="entry name" value="EGF_CA"/>
    <property type="match status" value="1"/>
</dbReference>
<dbReference type="SUPFAM" id="SSF103647">
    <property type="entry name" value="TSP type-3 repeat"/>
    <property type="match status" value="3"/>
</dbReference>
<dbReference type="PROSITE" id="PS01187">
    <property type="entry name" value="EGF_CA"/>
    <property type="match status" value="1"/>
</dbReference>
<feature type="region of interest" description="Disordered" evidence="15">
    <location>
        <begin position="1439"/>
        <end position="1458"/>
    </location>
</feature>
<keyword evidence="21" id="KW-1185">Reference proteome</keyword>
<comment type="subcellular location">
    <subcellularLocation>
        <location evidence="1">Membrane</location>
    </subcellularLocation>
</comment>
<sequence>MAGGFLAIVVFAVAAVMASLPGTFAAFYGANYWNDRYKEFGIDYETGSAMFNGLWSDQPNLKGGYGRPNTDYSSRVCDCVCDEKEKTADCRTQTVVILKNMNFDNITAEMFNPETTDITIVGGPKHLERNAFGLLTKLTELTIHNTDISTFPDLSNCTSLEQLDLTRNKINLSPSTYKTITFAKTLKRVSLMENTINWLPSGFFANTNIQYLGLSMNKLATFPSDSLQNMKNLTFLSLDLNKLTSVSKRNLLPLASSVIQHLNLSNNQINYVAPKALRQLQHLKILELHRNALDDLPPQTMDRIPQLLHLDLSYNRLQILKAKSVTDLPFLRTLILHNQQDLKLASIQYNAFLGIGGNLTELYVSSNALPYFPHAVLSEETYDQLADLHIDNNLITNVTELHVNQFVNALTLYNYRLTIHEPFAKIPNLKKLFLHMNKIKGVNAEDLCNMTVLEELNLNNNHLRDETLDQSAFQCLTFLTRLEMSNNYFMYVPPAVQLQERVQSLRYLYLSGNDLTFLLAGAFSNVTTLRGLYLSSNHIISVENDAFPVDISHIGLSSNEFYFLHENPFSNLTSLNWLQLGSNEIDVIPDSAFDGCTSLANLGLSSNKIGRILKTTFEDCPLSSGLNLAYNEIAYIEDGSLAHITSTLSISLQNNRLTKIPMGGDFVNLSITWELDLRGNSITEIKTGAFQNLAARNLYLQNNDIAHIEPYAFDDITLSGSTTSSLTLDNNPLQTLSSHSFHDITCRNFNMLSVGVTTIPSFAFNGITAYHFSMQSNSVQVVEEESFNVNVFEELHLENNKIYDIRGKMFADGTTVDTLWLQNNEVVSLPGDAFDGASITTLSLDNNALITYPAKALSSQNLAEVHLNDNQIATLPPDAFEGQSSMELLNLQNNRLSEIPPGILAPLTNLEKLDLSGNELSHWPIMPSLPMLQQLDLSNNNIKTVGQNAFDDLNADVLIWLNLASNPLGCTCNLYYSLDYDRTAVTGGKCATPEEAAGVLFSYFSQSSDMYFTNVPRRLFQCAPYNVTATPPHLWQIFVSWTEPFEVFPSINATNSTDDSTDEEWMYGVTCTSNAAPLLYYNTTSVSHLFTAGDGVQVGTDYICHVTLTVGNYTGAPDEYVPVTTLENVAETNFTEATAQDIKLAIVYYDFSSGNSDFTPVGKDVISQPTYVVSPYGAWLAISDNPTGDAFSGWFRNNPGVNYAIDTELVLKWLNSSGVVDPVNRYWSEAFYPVDGLGFAAEGQRDCSFILHNFGFTSAIRTGIMFNETEVITVGGGDEIWVYVNKVLVLEVHGDSSGNPVRCKSIALALAADQGGNYLTPEEGTVVDGECVITNSIPEEQVLLEMEVGESYHFDLFHTERNPCSSEFFLEVQGIKFLPLNPDNPPVDYAVTVDEDLHLSAILESVWVADAFSAGPNFQVTITSGNEARHFTLKNNTKENVADGEAPTAGPPSFSDTVNGTDFITCDSESEKVPERNETAEQTFNVNTDKALITLATELDYEVASWYFLKISVVDLNASPPHEGMLTVEITVTDVNDNCPVVSKNSLVFFPLPVLQQEPLAEVLVTDADSGANSQITYHTSAVTEIPIINDTFSVLQLTIVAIDDGTPARGTVVNVTVTISNTCLYDAISEPVEVKVYIDVLTGGLYLRVPKYYVFVYDCRDALGMQTGVIQDRMVSASSFYDSAHTPNRARLHANASTDGEFGSGWIAETTDTNQWLQVDMDLVTIFSGVRTQGVGDAEVWIETYYVAYSNDTSTWYRIQDKDGNDQLFTGNIDQDAVSSVYFNEVYAQYIRILPQSWHSKIGLRLEIVGCTTERRLRHLTQCERCLTTNYCIGDGLQRPCGRCDPPLDSCDRSPTEHSFGHALECVPCPIGWLCKDGYATPCPKYHHGRCNETHCPEACALCDPGTACFRGIQSICPQGYFSQGFDSEFCQPCQPGTFNNLTGQSICEKCPAGYQSTQGKSSCAPCHITAWSAGDGRPCKSCSSQAECPCMTEFSPCAEDVLCINQGAGKYICGGCPAGFSQVGDGCADINECAIADPCNFTCINLSPGYECSACKPGYAGNTPHGIGVDHALANPQVCKDIDECAIDNGGCDPNSECVNTEGSYHCGFCLPGYLGDGKTGCLPGDYCLTGKNNCHENATCISTGAGTYVCECNNGWAGNGVYCGIDTDLDGRPEMTLLCSDLACKADNCPQHPNSGQEDADDDHIGDICDDDDDNDSIFDAKDNCQYTANYFQEDTEGDGIGDACDNCLSDNNPDQADTDSDGLGDACDPDTDNDGVLNAADNCPLVPNTSQEDSETPTGDGVGDACDNCPAVSNTAQTDTDQNGYGDACDVVGGTNKDMDGDGILNIDDNCISIPNADQTDNDADVVGDLCDSDKDGDGILDDDDNCPYVSNSGQEDTNGNKLGDACETDYDGDGTVDSDDICPNSNKYQVTDFSRGFISVELHSGLINGTSPVWVVTDKGKEIRDISNTIMPSMLIGQATLAAVDYSGTMFVNTDEGSNYIGFVFGYQSNRKFYVVMWRHDNMNNPRNKGGIRGIQIKKVNSASGPGQSLADALYHSYTTANQVELLWQDPFLQGWQHRTSYKWFLTHRPDIGLIRVVIKVGEETLTDSGDIYDATYLGGRLGVFVYDQKDVIWSRLSYKCAERVNQALEFDGVDDYVILPSLETLQLTSSFTLEAWVHLPSSYPLVTMPVVCTLDRRLCMFIENGYLRGRVGDQIVVGNTVLPNSTWTHLAMRFDAQNRHLTVFINGNAGTTQANIGTPEWDVSAQVHIGRNEDYFFSGTMDEVRIWGVSLSDAEIEEHMQLASLERQKHKDLLDAHYNMDNEEQGSTMLLDQGLYAHHGLIVGSPVFTPSFVDQGRFQVTYPENRRRRRSVRNHYMEKHAEL</sequence>
<dbReference type="PROSITE" id="PS50268">
    <property type="entry name" value="CADHERIN_2"/>
    <property type="match status" value="1"/>
</dbReference>
<dbReference type="Pfam" id="PF05735">
    <property type="entry name" value="TSP_C"/>
    <property type="match status" value="1"/>
</dbReference>
<dbReference type="CDD" id="cd11304">
    <property type="entry name" value="Cadherin_repeat"/>
    <property type="match status" value="2"/>
</dbReference>
<dbReference type="Gene3D" id="2.60.120.260">
    <property type="entry name" value="Galactose-binding domain-like"/>
    <property type="match status" value="1"/>
</dbReference>
<dbReference type="InterPro" id="IPR024731">
    <property type="entry name" value="NELL2-like_EGF"/>
</dbReference>
<keyword evidence="3 13" id="KW-0245">EGF-like domain</keyword>
<dbReference type="PROSITE" id="PS01286">
    <property type="entry name" value="FA58C_2"/>
    <property type="match status" value="1"/>
</dbReference>
<dbReference type="Pfam" id="PF02412">
    <property type="entry name" value="TSP_3"/>
    <property type="match status" value="6"/>
</dbReference>
<evidence type="ECO:0000256" key="11">
    <source>
        <dbReference type="ARBA" id="ARBA00023180"/>
    </source>
</evidence>
<feature type="repeat" description="TSP type-3" evidence="14">
    <location>
        <begin position="2322"/>
        <end position="2363"/>
    </location>
</feature>
<evidence type="ECO:0000256" key="14">
    <source>
        <dbReference type="PROSITE-ProRule" id="PRU00634"/>
    </source>
</evidence>
<feature type="repeat" description="TSP type-3" evidence="14">
    <location>
        <begin position="2260"/>
        <end position="2295"/>
    </location>
</feature>
<dbReference type="PROSITE" id="PS01186">
    <property type="entry name" value="EGF_2"/>
    <property type="match status" value="1"/>
</dbReference>
<gene>
    <name evidence="22 23" type="primary">LOC110984001</name>
</gene>
<evidence type="ECO:0000313" key="22">
    <source>
        <dbReference type="RefSeq" id="XP_022099459.1"/>
    </source>
</evidence>
<dbReference type="Pfam" id="PF13855">
    <property type="entry name" value="LRR_8"/>
    <property type="match status" value="5"/>
</dbReference>
<evidence type="ECO:0000256" key="16">
    <source>
        <dbReference type="SAM" id="SignalP"/>
    </source>
</evidence>
<keyword evidence="11" id="KW-0325">Glycoprotein</keyword>
<evidence type="ECO:0000256" key="5">
    <source>
        <dbReference type="ARBA" id="ARBA00022729"/>
    </source>
</evidence>
<feature type="domain" description="Cadherin" evidence="19">
    <location>
        <begin position="1484"/>
        <end position="1542"/>
    </location>
</feature>
<feature type="repeat" description="TSP type-3" evidence="14">
    <location>
        <begin position="2364"/>
        <end position="2399"/>
    </location>
</feature>
<dbReference type="SMART" id="SM00560">
    <property type="entry name" value="LamGL"/>
    <property type="match status" value="1"/>
</dbReference>
<dbReference type="RefSeq" id="XP_022099459.1">
    <property type="nucleotide sequence ID" value="XM_022243767.1"/>
</dbReference>
<dbReference type="InterPro" id="IPR013320">
    <property type="entry name" value="ConA-like_dom_sf"/>
</dbReference>
<organism evidence="21 22">
    <name type="scientific">Acanthaster planci</name>
    <name type="common">Crown-of-thorns starfish</name>
    <dbReference type="NCBI Taxonomy" id="133434"/>
    <lineage>
        <taxon>Eukaryota</taxon>
        <taxon>Metazoa</taxon>
        <taxon>Echinodermata</taxon>
        <taxon>Eleutherozoa</taxon>
        <taxon>Asterozoa</taxon>
        <taxon>Asteroidea</taxon>
        <taxon>Valvatacea</taxon>
        <taxon>Valvatida</taxon>
        <taxon>Acanthasteridae</taxon>
        <taxon>Acanthaster</taxon>
    </lineage>
</organism>
<comment type="caution">
    <text evidence="13">Lacks conserved residue(s) required for the propagation of feature annotation.</text>
</comment>
<dbReference type="Pfam" id="PF12947">
    <property type="entry name" value="EGF_3"/>
    <property type="match status" value="2"/>
</dbReference>
<dbReference type="Pfam" id="PF00754">
    <property type="entry name" value="F5_F8_type_C"/>
    <property type="match status" value="1"/>
</dbReference>
<keyword evidence="9" id="KW-0472">Membrane</keyword>
<dbReference type="FunFam" id="3.80.10.10:FF:001164">
    <property type="entry name" value="GH01279p"/>
    <property type="match status" value="2"/>
</dbReference>
<dbReference type="SUPFAM" id="SSF57184">
    <property type="entry name" value="Growth factor receptor domain"/>
    <property type="match status" value="1"/>
</dbReference>
<dbReference type="InterPro" id="IPR000421">
    <property type="entry name" value="FA58C"/>
</dbReference>
<dbReference type="SMART" id="SM00181">
    <property type="entry name" value="EGF"/>
    <property type="match status" value="4"/>
</dbReference>
<feature type="signal peptide" evidence="16">
    <location>
        <begin position="1"/>
        <end position="18"/>
    </location>
</feature>
<evidence type="ECO:0000259" key="18">
    <source>
        <dbReference type="PROSITE" id="PS50026"/>
    </source>
</evidence>
<dbReference type="InterPro" id="IPR001881">
    <property type="entry name" value="EGF-like_Ca-bd_dom"/>
</dbReference>
<evidence type="ECO:0000313" key="21">
    <source>
        <dbReference type="Proteomes" id="UP000694845"/>
    </source>
</evidence>
<dbReference type="GO" id="GO:0007156">
    <property type="term" value="P:homophilic cell adhesion via plasma membrane adhesion molecules"/>
    <property type="evidence" value="ECO:0007669"/>
    <property type="project" value="InterPro"/>
</dbReference>
<proteinExistence type="inferred from homology"/>
<dbReference type="CDD" id="cd00057">
    <property type="entry name" value="FA58C"/>
    <property type="match status" value="1"/>
</dbReference>
<evidence type="ECO:0000256" key="2">
    <source>
        <dbReference type="ARBA" id="ARBA00009456"/>
    </source>
</evidence>
<dbReference type="CDD" id="cd00054">
    <property type="entry name" value="EGF_CA"/>
    <property type="match status" value="3"/>
</dbReference>
<dbReference type="InterPro" id="IPR001611">
    <property type="entry name" value="Leu-rich_rpt"/>
</dbReference>
<dbReference type="InterPro" id="IPR017897">
    <property type="entry name" value="Thrombospondin_3_rpt"/>
</dbReference>
<evidence type="ECO:0000256" key="10">
    <source>
        <dbReference type="ARBA" id="ARBA00023157"/>
    </source>
</evidence>
<dbReference type="GO" id="GO:0005886">
    <property type="term" value="C:plasma membrane"/>
    <property type="evidence" value="ECO:0007669"/>
    <property type="project" value="InterPro"/>
</dbReference>
<dbReference type="Gene3D" id="2.60.40.60">
    <property type="entry name" value="Cadherins"/>
    <property type="match status" value="1"/>
</dbReference>
<dbReference type="InterPro" id="IPR006558">
    <property type="entry name" value="LamG-like"/>
</dbReference>
<dbReference type="PANTHER" id="PTHR10199:SF110">
    <property type="entry name" value="TSP C-TERMINAL DOMAIN-CONTAINING PROTEIN"/>
    <property type="match status" value="1"/>
</dbReference>
<dbReference type="SMART" id="SM00179">
    <property type="entry name" value="EGF_CA"/>
    <property type="match status" value="4"/>
</dbReference>
<evidence type="ECO:0000256" key="4">
    <source>
        <dbReference type="ARBA" id="ARBA00022614"/>
    </source>
</evidence>
<dbReference type="InterPro" id="IPR049883">
    <property type="entry name" value="NOTCH1_EGF-like"/>
</dbReference>
<dbReference type="PANTHER" id="PTHR10199">
    <property type="entry name" value="THROMBOSPONDIN"/>
    <property type="match status" value="1"/>
</dbReference>
<evidence type="ECO:0000256" key="12">
    <source>
        <dbReference type="PROSITE-ProRule" id="PRU00043"/>
    </source>
</evidence>
<dbReference type="InterPro" id="IPR026906">
    <property type="entry name" value="LRR_5"/>
</dbReference>
<dbReference type="InterPro" id="IPR028974">
    <property type="entry name" value="TSP_type-3_rpt"/>
</dbReference>
<dbReference type="PROSITE" id="PS51234">
    <property type="entry name" value="TSP3"/>
    <property type="match status" value="4"/>
</dbReference>
<dbReference type="SMART" id="SM01411">
    <property type="entry name" value="Ephrin_rec_like"/>
    <property type="match status" value="1"/>
</dbReference>
<dbReference type="InterPro" id="IPR015919">
    <property type="entry name" value="Cadherin-like_sf"/>
</dbReference>
<dbReference type="GO" id="GO:0005509">
    <property type="term" value="F:calcium ion binding"/>
    <property type="evidence" value="ECO:0007669"/>
    <property type="project" value="UniProtKB-UniRule"/>
</dbReference>
<dbReference type="Gene3D" id="3.80.10.10">
    <property type="entry name" value="Ribonuclease Inhibitor"/>
    <property type="match status" value="5"/>
</dbReference>
<dbReference type="Pfam" id="PF13306">
    <property type="entry name" value="LRR_5"/>
    <property type="match status" value="2"/>
</dbReference>
<dbReference type="Gene3D" id="2.60.120.200">
    <property type="match status" value="2"/>
</dbReference>
<accession>A0A8B7Z1I5</accession>
<dbReference type="InterPro" id="IPR018097">
    <property type="entry name" value="EGF_Ca-bd_CS"/>
</dbReference>
<feature type="repeat" description="TSP type-3" evidence="14">
    <location>
        <begin position="2201"/>
        <end position="2236"/>
    </location>
</feature>
<evidence type="ECO:0000256" key="6">
    <source>
        <dbReference type="ARBA" id="ARBA00022737"/>
    </source>
</evidence>
<evidence type="ECO:0000256" key="1">
    <source>
        <dbReference type="ARBA" id="ARBA00004370"/>
    </source>
</evidence>
<dbReference type="GeneID" id="110984001"/>
<evidence type="ECO:0000256" key="8">
    <source>
        <dbReference type="ARBA" id="ARBA00022889"/>
    </source>
</evidence>
<dbReference type="RefSeq" id="XP_022099460.1">
    <property type="nucleotide sequence ID" value="XM_022243768.1"/>
</dbReference>
<dbReference type="PROSITE" id="PS00232">
    <property type="entry name" value="CADHERIN_1"/>
    <property type="match status" value="1"/>
</dbReference>
<feature type="domain" description="TSP C-terminal" evidence="20">
    <location>
        <begin position="2440"/>
        <end position="2651"/>
    </location>
</feature>
<evidence type="ECO:0000256" key="3">
    <source>
        <dbReference type="ARBA" id="ARBA00022536"/>
    </source>
</evidence>
<dbReference type="KEGG" id="aplc:110984001"/>
<evidence type="ECO:0000256" key="15">
    <source>
        <dbReference type="SAM" id="MobiDB-lite"/>
    </source>
</evidence>
<dbReference type="PROSITE" id="PS50022">
    <property type="entry name" value="FA58C_3"/>
    <property type="match status" value="1"/>
</dbReference>
<keyword evidence="8" id="KW-0130">Cell adhesion</keyword>
<dbReference type="InterPro" id="IPR000742">
    <property type="entry name" value="EGF"/>
</dbReference>
<evidence type="ECO:0000259" key="20">
    <source>
        <dbReference type="PROSITE" id="PS51236"/>
    </source>
</evidence>
<evidence type="ECO:0000259" key="19">
    <source>
        <dbReference type="PROSITE" id="PS50268"/>
    </source>
</evidence>
<dbReference type="InterPro" id="IPR009030">
    <property type="entry name" value="Growth_fac_rcpt_cys_sf"/>
</dbReference>
<dbReference type="SMART" id="SM00231">
    <property type="entry name" value="FA58C"/>
    <property type="match status" value="1"/>
</dbReference>
<dbReference type="PROSITE" id="PS50026">
    <property type="entry name" value="EGF_3"/>
    <property type="match status" value="2"/>
</dbReference>
<dbReference type="InterPro" id="IPR008859">
    <property type="entry name" value="Thrombospondin_C"/>
</dbReference>
<dbReference type="InterPro" id="IPR020894">
    <property type="entry name" value="Cadherin_CS"/>
</dbReference>
<protein>
    <submittedName>
        <fullName evidence="22 23">Uncharacterized protein LOC110984001 isoform X1</fullName>
    </submittedName>
</protein>
<dbReference type="SUPFAM" id="SSF49313">
    <property type="entry name" value="Cadherin-like"/>
    <property type="match status" value="2"/>
</dbReference>
<dbReference type="PROSITE" id="PS51450">
    <property type="entry name" value="LRR"/>
    <property type="match status" value="4"/>
</dbReference>
<feature type="domain" description="F5/8 type C" evidence="17">
    <location>
        <begin position="1660"/>
        <end position="1812"/>
    </location>
</feature>
<evidence type="ECO:0000313" key="23">
    <source>
        <dbReference type="RefSeq" id="XP_022099460.1"/>
    </source>
</evidence>
<evidence type="ECO:0000256" key="7">
    <source>
        <dbReference type="ARBA" id="ARBA00022837"/>
    </source>
</evidence>
<dbReference type="InterPro" id="IPR002126">
    <property type="entry name" value="Cadherin-like_dom"/>
</dbReference>
<evidence type="ECO:0000259" key="17">
    <source>
        <dbReference type="PROSITE" id="PS50022"/>
    </source>
</evidence>
<evidence type="ECO:0000256" key="13">
    <source>
        <dbReference type="PROSITE-ProRule" id="PRU00076"/>
    </source>
</evidence>
<dbReference type="Proteomes" id="UP000694845">
    <property type="component" value="Unplaced"/>
</dbReference>
<dbReference type="InterPro" id="IPR008979">
    <property type="entry name" value="Galactose-bd-like_sf"/>
</dbReference>
<name>A0A8B7Z1I5_ACAPL</name>
<dbReference type="OrthoDB" id="14563at2759"/>
<dbReference type="Pfam" id="PF00028">
    <property type="entry name" value="Cadherin"/>
    <property type="match status" value="1"/>
</dbReference>
<keyword evidence="10" id="KW-1015">Disulfide bond</keyword>
<dbReference type="PROSITE" id="PS51236">
    <property type="entry name" value="TSP_CTER"/>
    <property type="match status" value="1"/>
</dbReference>
<keyword evidence="6" id="KW-0677">Repeat</keyword>
<comment type="similarity">
    <text evidence="2">Belongs to the thrombospondin family.</text>
</comment>
<dbReference type="Gene3D" id="4.10.1080.10">
    <property type="entry name" value="TSP type-3 repeat"/>
    <property type="match status" value="3"/>
</dbReference>
<dbReference type="SUPFAM" id="SSF52058">
    <property type="entry name" value="L domain-like"/>
    <property type="match status" value="3"/>
</dbReference>
<dbReference type="SMART" id="SM00112">
    <property type="entry name" value="CA"/>
    <property type="match status" value="1"/>
</dbReference>